<evidence type="ECO:0000313" key="2">
    <source>
        <dbReference type="Proteomes" id="UP000215286"/>
    </source>
</evidence>
<dbReference type="Proteomes" id="UP000215286">
    <property type="component" value="Chromosome"/>
</dbReference>
<gene>
    <name evidence="1" type="ORF">CI104_16410</name>
</gene>
<proteinExistence type="predicted"/>
<protein>
    <submittedName>
        <fullName evidence="1">HAD family hydrolase</fullName>
    </submittedName>
</protein>
<name>A0ACA8D8Y5_9ENTR</name>
<keyword evidence="2" id="KW-1185">Reference proteome</keyword>
<dbReference type="EMBL" id="CP022695">
    <property type="protein sequence ID" value="AST80546.1"/>
    <property type="molecule type" value="Genomic_DNA"/>
</dbReference>
<sequence>MMLRYYLMNIQISTNSFWVFDLDDTLFKEVDFRDSGFEFVRQEIIKLYQRDIIDLVIRYREGYSADLFSDICCFLNLPETSKNQFLWMYRNHFPSIDIEREILSILNSLKDTTLGVAILTDGRSVTQRNKINALSLNTFPVFISEEFDNSEKPESKRFELIQSFHQNCTYVYVGDNVKKDFITPNQMGWTTIGIKDDGRNIHKQNHILSEKYLPHIWLQSISELKGILPC</sequence>
<evidence type="ECO:0000313" key="1">
    <source>
        <dbReference type="EMBL" id="AST80546.1"/>
    </source>
</evidence>
<accession>A0ACA8D8Y5</accession>
<organism evidence="1 2">
    <name type="scientific">Citrobacter farmeri</name>
    <dbReference type="NCBI Taxonomy" id="67824"/>
    <lineage>
        <taxon>Bacteria</taxon>
        <taxon>Pseudomonadati</taxon>
        <taxon>Pseudomonadota</taxon>
        <taxon>Gammaproteobacteria</taxon>
        <taxon>Enterobacterales</taxon>
        <taxon>Enterobacteriaceae</taxon>
        <taxon>Citrobacter</taxon>
    </lineage>
</organism>
<reference evidence="1" key="1">
    <citation type="submission" date="2017-08" db="EMBL/GenBank/DDBJ databases">
        <title>Real-time genomic and epidemiological investigation of a multi-institutional outbreak of KPC-producing Enterobacteriaceae reveals complex transmission dynamics and informs management responses.</title>
        <authorList>
            <person name="Kwong J.C."/>
            <person name="Lane C."/>
            <person name="Romanes F."/>
            <person name="Goncalves da Silva A."/>
            <person name="Easton M."/>
            <person name="Cronin K."/>
            <person name="Waters M.J."/>
            <person name="Tomita T."/>
            <person name="Stevens K."/>
            <person name="Schultz M.B."/>
            <person name="Baines S.L."/>
            <person name="Sherry N.L."/>
            <person name="Carter G."/>
            <person name="Mu A."/>
            <person name="Sait M."/>
            <person name="Ballard S.A."/>
            <person name="Seemann T."/>
            <person name="Stinear T.P."/>
            <person name="Howden B.P."/>
        </authorList>
    </citation>
    <scope>NUCLEOTIDE SEQUENCE</scope>
    <source>
        <strain evidence="1">AUSMDU00008141</strain>
    </source>
</reference>
<keyword evidence="1" id="KW-0378">Hydrolase</keyword>